<keyword evidence="2" id="KW-1133">Transmembrane helix</keyword>
<keyword evidence="2" id="KW-0812">Transmembrane</keyword>
<dbReference type="OrthoDB" id="2282216at2759"/>
<gene>
    <name evidence="3" type="ORF">LRAMOSA00154</name>
</gene>
<organism evidence="3">
    <name type="scientific">Lichtheimia ramosa</name>
    <dbReference type="NCBI Taxonomy" id="688394"/>
    <lineage>
        <taxon>Eukaryota</taxon>
        <taxon>Fungi</taxon>
        <taxon>Fungi incertae sedis</taxon>
        <taxon>Mucoromycota</taxon>
        <taxon>Mucoromycotina</taxon>
        <taxon>Mucoromycetes</taxon>
        <taxon>Mucorales</taxon>
        <taxon>Lichtheimiaceae</taxon>
        <taxon>Lichtheimia</taxon>
    </lineage>
</organism>
<evidence type="ECO:0000313" key="3">
    <source>
        <dbReference type="EMBL" id="CDS02750.1"/>
    </source>
</evidence>
<accession>A0A077W7G3</accession>
<dbReference type="AlphaFoldDB" id="A0A077W7G3"/>
<feature type="region of interest" description="Disordered" evidence="1">
    <location>
        <begin position="1"/>
        <end position="22"/>
    </location>
</feature>
<feature type="compositionally biased region" description="Pro residues" evidence="1">
    <location>
        <begin position="146"/>
        <end position="162"/>
    </location>
</feature>
<feature type="compositionally biased region" description="Basic residues" evidence="1">
    <location>
        <begin position="117"/>
        <end position="145"/>
    </location>
</feature>
<sequence>MSDNHPAEPAWPLDGPPRDPSSTPALKNNLQWLALVVPVVVAAAIYLCLRIRNMRRQHKHSSDNEQADQEGWLVPSSARRHASSSSCLVPSPSSQHSTRRLPLVRFSDPLLQQPAAVHHHQRPTQYRTSHHGRRHHRRRTRRSRPRTPPPAYPGSSSPPPPSYDDIVIPMDHREENEPLAHIQNALLSHHQHYASSVAASS</sequence>
<keyword evidence="2" id="KW-0472">Membrane</keyword>
<proteinExistence type="predicted"/>
<feature type="region of interest" description="Disordered" evidence="1">
    <location>
        <begin position="114"/>
        <end position="167"/>
    </location>
</feature>
<dbReference type="EMBL" id="LK023313">
    <property type="protein sequence ID" value="CDS02750.1"/>
    <property type="molecule type" value="Genomic_DNA"/>
</dbReference>
<feature type="region of interest" description="Disordered" evidence="1">
    <location>
        <begin position="57"/>
        <end position="78"/>
    </location>
</feature>
<name>A0A077W7G3_9FUNG</name>
<evidence type="ECO:0000256" key="1">
    <source>
        <dbReference type="SAM" id="MobiDB-lite"/>
    </source>
</evidence>
<feature type="transmembrane region" description="Helical" evidence="2">
    <location>
        <begin position="30"/>
        <end position="49"/>
    </location>
</feature>
<protein>
    <submittedName>
        <fullName evidence="3">Uncharacterized protein</fullName>
    </submittedName>
</protein>
<evidence type="ECO:0000256" key="2">
    <source>
        <dbReference type="SAM" id="Phobius"/>
    </source>
</evidence>
<reference evidence="3" key="1">
    <citation type="journal article" date="2014" name="Genome Announc.">
        <title>De novo whole-genome sequence and genome annotation of Lichtheimia ramosa.</title>
        <authorList>
            <person name="Linde J."/>
            <person name="Schwartze V."/>
            <person name="Binder U."/>
            <person name="Lass-Florl C."/>
            <person name="Voigt K."/>
            <person name="Horn F."/>
        </authorList>
    </citation>
    <scope>NUCLEOTIDE SEQUENCE</scope>
    <source>
        <strain evidence="3">JMRC FSU:6197</strain>
    </source>
</reference>